<feature type="transmembrane region" description="Helical" evidence="2">
    <location>
        <begin position="21"/>
        <end position="48"/>
    </location>
</feature>
<dbReference type="InterPro" id="IPR007686">
    <property type="entry name" value="YutG/PgpA"/>
</dbReference>
<keyword evidence="1" id="KW-0378">Hydrolase</keyword>
<keyword evidence="2" id="KW-1133">Transmembrane helix</keyword>
<keyword evidence="1" id="KW-0479">Metal-binding</keyword>
<dbReference type="AlphaFoldDB" id="A0A2G1QJL5"/>
<comment type="caution">
    <text evidence="4">The sequence shown here is derived from an EMBL/GenBank/DDBJ whole genome shotgun (WGS) entry which is preliminary data.</text>
</comment>
<feature type="transmembrane region" description="Helical" evidence="2">
    <location>
        <begin position="93"/>
        <end position="118"/>
    </location>
</feature>
<keyword evidence="1" id="KW-0443">Lipid metabolism</keyword>
<name>A0A2G1QJL5_9HYPH</name>
<feature type="transmembrane region" description="Helical" evidence="2">
    <location>
        <begin position="54"/>
        <end position="72"/>
    </location>
</feature>
<keyword evidence="5" id="KW-1185">Reference proteome</keyword>
<dbReference type="CDD" id="cd06971">
    <property type="entry name" value="PgpA"/>
    <property type="match status" value="1"/>
</dbReference>
<dbReference type="InterPro" id="IPR026037">
    <property type="entry name" value="PgpA"/>
</dbReference>
<dbReference type="UniPathway" id="UPA00084">
    <property type="reaction ID" value="UER00504"/>
</dbReference>
<comment type="cofactor">
    <cofactor evidence="1">
        <name>Mg(2+)</name>
        <dbReference type="ChEBI" id="CHEBI:18420"/>
    </cofactor>
</comment>
<dbReference type="SUPFAM" id="SSF101307">
    <property type="entry name" value="YutG-like"/>
    <property type="match status" value="1"/>
</dbReference>
<comment type="catalytic activity">
    <reaction evidence="1">
        <text>a 1,2-diacyl-sn-glycero-3-phospho-(1'-sn-glycero-3'-phosphate) + H2O = a 1,2-diacyl-sn-glycero-3-phospho-(1'-sn-glycerol) + phosphate</text>
        <dbReference type="Rhea" id="RHEA:33751"/>
        <dbReference type="ChEBI" id="CHEBI:15377"/>
        <dbReference type="ChEBI" id="CHEBI:43474"/>
        <dbReference type="ChEBI" id="CHEBI:60110"/>
        <dbReference type="ChEBI" id="CHEBI:64716"/>
        <dbReference type="EC" id="3.1.3.27"/>
    </reaction>
</comment>
<comment type="subcellular location">
    <subcellularLocation>
        <location evidence="1">Cell inner membrane</location>
        <topology evidence="1">Multi-pass membrane protein</topology>
    </subcellularLocation>
</comment>
<keyword evidence="1 2" id="KW-0472">Membrane</keyword>
<dbReference type="GO" id="GO:0009395">
    <property type="term" value="P:phospholipid catabolic process"/>
    <property type="evidence" value="ECO:0007669"/>
    <property type="project" value="UniProtKB-KW"/>
</dbReference>
<organism evidence="4 5">
    <name type="scientific">Zhengella mangrovi</name>
    <dbReference type="NCBI Taxonomy" id="1982044"/>
    <lineage>
        <taxon>Bacteria</taxon>
        <taxon>Pseudomonadati</taxon>
        <taxon>Pseudomonadota</taxon>
        <taxon>Alphaproteobacteria</taxon>
        <taxon>Hyphomicrobiales</taxon>
        <taxon>Notoacmeibacteraceae</taxon>
        <taxon>Zhengella</taxon>
    </lineage>
</organism>
<keyword evidence="1" id="KW-0460">Magnesium</keyword>
<dbReference type="GO" id="GO:0046872">
    <property type="term" value="F:metal ion binding"/>
    <property type="evidence" value="ECO:0007669"/>
    <property type="project" value="UniProtKB-KW"/>
</dbReference>
<dbReference type="PANTHER" id="PTHR36305:SF1">
    <property type="entry name" value="PHOSPHATIDYLGLYCEROPHOSPHATASE A"/>
    <property type="match status" value="1"/>
</dbReference>
<protein>
    <recommendedName>
        <fullName evidence="1">Phosphatidylglycerophosphatase A</fullName>
        <ecNumber evidence="1">3.1.3.27</ecNumber>
    </recommendedName>
    <alternativeName>
        <fullName evidence="1">Phosphatidylglycerolphosphate phosphatase A</fullName>
    </alternativeName>
</protein>
<keyword evidence="1" id="KW-1208">Phospholipid metabolism</keyword>
<evidence type="ECO:0000256" key="2">
    <source>
        <dbReference type="SAM" id="Phobius"/>
    </source>
</evidence>
<keyword evidence="1" id="KW-1003">Cell membrane</keyword>
<dbReference type="OrthoDB" id="9804091at2"/>
<reference evidence="4 5" key="1">
    <citation type="submission" date="2017-10" db="EMBL/GenBank/DDBJ databases">
        <title>Sedimentibacterium mangrovi gen. nov., sp. nov., a novel member of family Phyllobacteriacea isolated from mangrove sediment.</title>
        <authorList>
            <person name="Liao H."/>
            <person name="Tian Y."/>
        </authorList>
    </citation>
    <scope>NUCLEOTIDE SEQUENCE [LARGE SCALE GENOMIC DNA]</scope>
    <source>
        <strain evidence="4 5">X9-2-2</strain>
    </source>
</reference>
<evidence type="ECO:0000313" key="5">
    <source>
        <dbReference type="Proteomes" id="UP000221168"/>
    </source>
</evidence>
<keyword evidence="1" id="KW-0442">Lipid degradation</keyword>
<dbReference type="RefSeq" id="WP_099307678.1">
    <property type="nucleotide sequence ID" value="NZ_PDVP01000013.1"/>
</dbReference>
<comment type="pathway">
    <text evidence="1">Phospholipid metabolism; phosphatidylglycerol biosynthesis; phosphatidylglycerol from CDP-diacylglycerol: step 2/2.</text>
</comment>
<dbReference type="PANTHER" id="PTHR36305">
    <property type="entry name" value="PHOSPHATIDYLGLYCEROPHOSPHATASE A"/>
    <property type="match status" value="1"/>
</dbReference>
<sequence>MSAHSREPTFREMVRRPHQAIALAFGLGLSPYAPGTAGALGAIPLFWALSFLPLPIQLAVLAALIAIASWASGKTGDDLGEHDHNAIVIDETIGMALTLLVAPASWTGWLAALILFRVFDIVKPWPVHIPDRQGTSGFAVILDDILAAGWAMLILAGWHVLATRWPASALGM</sequence>
<feature type="domain" description="YutG/PgpA" evidence="3">
    <location>
        <begin position="21"/>
        <end position="157"/>
    </location>
</feature>
<keyword evidence="1" id="KW-0595">Phospholipid degradation</keyword>
<proteinExistence type="predicted"/>
<evidence type="ECO:0000259" key="3">
    <source>
        <dbReference type="Pfam" id="PF04608"/>
    </source>
</evidence>
<evidence type="ECO:0000313" key="4">
    <source>
        <dbReference type="EMBL" id="PHP65651.1"/>
    </source>
</evidence>
<evidence type="ECO:0000256" key="1">
    <source>
        <dbReference type="PIRNR" id="PIRNR006162"/>
    </source>
</evidence>
<comment type="function">
    <text evidence="1">Lipid phosphatase which dephosphorylates phosphatidylglycerophosphate (PGP) to phosphatidylglycerol (PG).</text>
</comment>
<dbReference type="GO" id="GO:0008962">
    <property type="term" value="F:phosphatidylglycerophosphatase activity"/>
    <property type="evidence" value="ECO:0007669"/>
    <property type="project" value="UniProtKB-EC"/>
</dbReference>
<dbReference type="PIRSF" id="PIRSF006162">
    <property type="entry name" value="PgpA"/>
    <property type="match status" value="1"/>
</dbReference>
<gene>
    <name evidence="4" type="ORF">CSC94_17530</name>
</gene>
<dbReference type="GO" id="GO:0006655">
    <property type="term" value="P:phosphatidylglycerol biosynthetic process"/>
    <property type="evidence" value="ECO:0007669"/>
    <property type="project" value="UniProtKB-UniPathway"/>
</dbReference>
<dbReference type="GO" id="GO:0005886">
    <property type="term" value="C:plasma membrane"/>
    <property type="evidence" value="ECO:0007669"/>
    <property type="project" value="UniProtKB-SubCell"/>
</dbReference>
<dbReference type="InterPro" id="IPR036681">
    <property type="entry name" value="PgpA-like_sf"/>
</dbReference>
<accession>A0A2G1QJL5</accession>
<dbReference type="EMBL" id="PDVP01000013">
    <property type="protein sequence ID" value="PHP65651.1"/>
    <property type="molecule type" value="Genomic_DNA"/>
</dbReference>
<dbReference type="EC" id="3.1.3.27" evidence="1"/>
<dbReference type="Pfam" id="PF04608">
    <property type="entry name" value="PgpA"/>
    <property type="match status" value="1"/>
</dbReference>
<keyword evidence="1 2" id="KW-0812">Transmembrane</keyword>
<dbReference type="Proteomes" id="UP000221168">
    <property type="component" value="Unassembled WGS sequence"/>
</dbReference>
<keyword evidence="1" id="KW-0997">Cell inner membrane</keyword>
<feature type="transmembrane region" description="Helical" evidence="2">
    <location>
        <begin position="138"/>
        <end position="162"/>
    </location>
</feature>